<dbReference type="GO" id="GO:0051015">
    <property type="term" value="F:actin filament binding"/>
    <property type="evidence" value="ECO:0007669"/>
    <property type="project" value="TreeGrafter"/>
</dbReference>
<dbReference type="GO" id="GO:0005737">
    <property type="term" value="C:cytoplasm"/>
    <property type="evidence" value="ECO:0007669"/>
    <property type="project" value="TreeGrafter"/>
</dbReference>
<evidence type="ECO:0000256" key="1">
    <source>
        <dbReference type="ARBA" id="ARBA00023123"/>
    </source>
</evidence>
<accession>A0A8B7TX68</accession>
<dbReference type="GO" id="GO:0016460">
    <property type="term" value="C:myosin II complex"/>
    <property type="evidence" value="ECO:0007669"/>
    <property type="project" value="TreeGrafter"/>
</dbReference>
<evidence type="ECO:0000256" key="2">
    <source>
        <dbReference type="ARBA" id="ARBA00023175"/>
    </source>
</evidence>
<dbReference type="GO" id="GO:0016461">
    <property type="term" value="C:unconventional myosin complex"/>
    <property type="evidence" value="ECO:0007669"/>
    <property type="project" value="TreeGrafter"/>
</dbReference>
<dbReference type="PANTHER" id="PTHR45615">
    <property type="entry name" value="MYOSIN HEAVY CHAIN, NON-MUSCLE"/>
    <property type="match status" value="1"/>
</dbReference>
<dbReference type="GO" id="GO:0031032">
    <property type="term" value="P:actomyosin structure organization"/>
    <property type="evidence" value="ECO:0007669"/>
    <property type="project" value="TreeGrafter"/>
</dbReference>
<gene>
    <name evidence="5" type="primary">LOC109681664</name>
</gene>
<dbReference type="AlphaFoldDB" id="A0A8B7TX68"/>
<dbReference type="RefSeq" id="XP_020012094.1">
    <property type="nucleotide sequence ID" value="XM_020156505.1"/>
</dbReference>
<protein>
    <submittedName>
        <fullName evidence="5">Unconventional myosin-XVIIIb-like</fullName>
    </submittedName>
</protein>
<evidence type="ECO:0000256" key="4">
    <source>
        <dbReference type="SAM" id="MobiDB-lite"/>
    </source>
</evidence>
<evidence type="ECO:0000313" key="5">
    <source>
        <dbReference type="RefSeq" id="XP_020012094.1"/>
    </source>
</evidence>
<feature type="region of interest" description="Disordered" evidence="4">
    <location>
        <begin position="319"/>
        <end position="352"/>
    </location>
</feature>
<sequence length="352" mass="39650">MQLAQALGESVFERRLREKLARENDGAHWELSRLQQQLQQKEQETSKLRQEVETLQGQKRELLASSSLSSLGENGVTGLKDKLWELEAKAREHEKVQSQQKSAIEHLEQLRQRLQLEMERMKQMHQKDHEDQEEELEDVRQSCQKRLRQLELRLEQEHEEKRAALHEKQDLEGLVATLCEQIGHRDLDVEKRLRRDLRRTHALLSDVQLLLATTDDGKTSVSKEELEKVHSQVGSVGPPSRGAWHAGVTGQGSGATGRCEGWWGHLVSSSHGGRLSVCAGVHLCERCLVTARAGHQRNSSRASKGTVDRQWPFVCPDANGPAPETWGPLATPSRAPVPREVSPCPGHMALGQ</sequence>
<keyword evidence="2" id="KW-0505">Motor protein</keyword>
<dbReference type="PANTHER" id="PTHR45615:SF8">
    <property type="entry name" value="UNCONVENTIONAL MYOSIN-XVIIIB"/>
    <property type="match status" value="1"/>
</dbReference>
<keyword evidence="1" id="KW-0518">Myosin</keyword>
<reference evidence="5" key="1">
    <citation type="submission" date="2025-08" db="UniProtKB">
        <authorList>
            <consortium name="RefSeq"/>
        </authorList>
    </citation>
    <scope>IDENTIFICATION</scope>
    <source>
        <tissue evidence="5">Leukocyte</tissue>
    </source>
</reference>
<evidence type="ECO:0000256" key="3">
    <source>
        <dbReference type="SAM" id="Coils"/>
    </source>
</evidence>
<organism evidence="5">
    <name type="scientific">Castor canadensis</name>
    <name type="common">American beaver</name>
    <dbReference type="NCBI Taxonomy" id="51338"/>
    <lineage>
        <taxon>Eukaryota</taxon>
        <taxon>Metazoa</taxon>
        <taxon>Chordata</taxon>
        <taxon>Craniata</taxon>
        <taxon>Vertebrata</taxon>
        <taxon>Euteleostomi</taxon>
        <taxon>Mammalia</taxon>
        <taxon>Eutheria</taxon>
        <taxon>Euarchontoglires</taxon>
        <taxon>Glires</taxon>
        <taxon>Rodentia</taxon>
        <taxon>Castorimorpha</taxon>
        <taxon>Castoridae</taxon>
        <taxon>Castor</taxon>
    </lineage>
</organism>
<dbReference type="KEGG" id="ccan:109681664"/>
<keyword evidence="3" id="KW-0175">Coiled coil</keyword>
<name>A0A8B7TX68_CASCN</name>
<feature type="coiled-coil region" evidence="3">
    <location>
        <begin position="17"/>
        <end position="174"/>
    </location>
</feature>
<proteinExistence type="predicted"/>
<dbReference type="OrthoDB" id="2505895at2759"/>
<dbReference type="GO" id="GO:0032982">
    <property type="term" value="C:myosin filament"/>
    <property type="evidence" value="ECO:0007669"/>
    <property type="project" value="TreeGrafter"/>
</dbReference>